<organism evidence="9 10">
    <name type="scientific">Sipha flava</name>
    <name type="common">yellow sugarcane aphid</name>
    <dbReference type="NCBI Taxonomy" id="143950"/>
    <lineage>
        <taxon>Eukaryota</taxon>
        <taxon>Metazoa</taxon>
        <taxon>Ecdysozoa</taxon>
        <taxon>Arthropoda</taxon>
        <taxon>Hexapoda</taxon>
        <taxon>Insecta</taxon>
        <taxon>Pterygota</taxon>
        <taxon>Neoptera</taxon>
        <taxon>Paraneoptera</taxon>
        <taxon>Hemiptera</taxon>
        <taxon>Sternorrhyncha</taxon>
        <taxon>Aphidomorpha</taxon>
        <taxon>Aphidoidea</taxon>
        <taxon>Aphididae</taxon>
        <taxon>Sipha</taxon>
    </lineage>
</organism>
<evidence type="ECO:0000256" key="3">
    <source>
        <dbReference type="ARBA" id="ARBA00022776"/>
    </source>
</evidence>
<dbReference type="AlphaFoldDB" id="A0A8B8GHV2"/>
<feature type="compositionally biased region" description="Polar residues" evidence="6">
    <location>
        <begin position="719"/>
        <end position="729"/>
    </location>
</feature>
<feature type="region of interest" description="Disordered" evidence="6">
    <location>
        <begin position="704"/>
        <end position="729"/>
    </location>
</feature>
<dbReference type="Pfam" id="PF12894">
    <property type="entry name" value="ANAPC4_WD40"/>
    <property type="match status" value="1"/>
</dbReference>
<dbReference type="InterPro" id="IPR024977">
    <property type="entry name" value="Apc4-like_WD40_dom"/>
</dbReference>
<keyword evidence="5" id="KW-0131">Cell cycle</keyword>
<evidence type="ECO:0000259" key="7">
    <source>
        <dbReference type="Pfam" id="PF12894"/>
    </source>
</evidence>
<evidence type="ECO:0000256" key="2">
    <source>
        <dbReference type="ARBA" id="ARBA00022618"/>
    </source>
</evidence>
<dbReference type="GeneID" id="112691902"/>
<evidence type="ECO:0000313" key="9">
    <source>
        <dbReference type="Proteomes" id="UP000694846"/>
    </source>
</evidence>
<dbReference type="InterPro" id="IPR036322">
    <property type="entry name" value="WD40_repeat_dom_sf"/>
</dbReference>
<dbReference type="Gene3D" id="2.130.10.10">
    <property type="entry name" value="YVTN repeat-like/Quinoprotein amine dehydrogenase"/>
    <property type="match status" value="1"/>
</dbReference>
<dbReference type="InterPro" id="IPR015943">
    <property type="entry name" value="WD40/YVTN_repeat-like_dom_sf"/>
</dbReference>
<protein>
    <recommendedName>
        <fullName evidence="1">Anaphase-promoting complex subunit 4</fullName>
    </recommendedName>
</protein>
<dbReference type="InterPro" id="IPR024790">
    <property type="entry name" value="APC4_long_dom"/>
</dbReference>
<feature type="domain" description="Anaphase-promoting complex subunit 4-like WD40" evidence="7">
    <location>
        <begin position="21"/>
        <end position="109"/>
    </location>
</feature>
<dbReference type="PANTHER" id="PTHR13260">
    <property type="entry name" value="ANAPHASE PROMOTING COMPLEX SUBUNIT 4 APC4"/>
    <property type="match status" value="1"/>
</dbReference>
<evidence type="ECO:0000256" key="1">
    <source>
        <dbReference type="ARBA" id="ARBA00016067"/>
    </source>
</evidence>
<keyword evidence="9" id="KW-1185">Reference proteome</keyword>
<dbReference type="GO" id="GO:0031145">
    <property type="term" value="P:anaphase-promoting complex-dependent catabolic process"/>
    <property type="evidence" value="ECO:0007669"/>
    <property type="project" value="InterPro"/>
</dbReference>
<dbReference type="GO" id="GO:0070979">
    <property type="term" value="P:protein K11-linked ubiquitination"/>
    <property type="evidence" value="ECO:0007669"/>
    <property type="project" value="TreeGrafter"/>
</dbReference>
<dbReference type="SUPFAM" id="SSF50978">
    <property type="entry name" value="WD40 repeat-like"/>
    <property type="match status" value="1"/>
</dbReference>
<dbReference type="GO" id="GO:0005680">
    <property type="term" value="C:anaphase-promoting complex"/>
    <property type="evidence" value="ECO:0007669"/>
    <property type="project" value="InterPro"/>
</dbReference>
<evidence type="ECO:0000259" key="8">
    <source>
        <dbReference type="Pfam" id="PF12896"/>
    </source>
</evidence>
<keyword evidence="2" id="KW-0132">Cell division</keyword>
<sequence length="729" mass="83179">MALYGMKQLEERHVPTTVLKMEWSNKMDLLAIAKEHGEVSLHRLTWQRVWSLAAPKDKTLVTAMAWRPDGKQLAVAYDSNDLLLVDVENKDVTYTKKTPHKVTSLVWVQQEKPDKKETIDSVLIEMSGLDHLPKLQSLVIHDTPEEECIISKVQDTLNLLLVGMDNGEVQMLALGIFLCGSISLSDIFGKKCTVLNIHMPPDLGYLYVAIQYFYGKVEIVTIKLQDCSTSWNDVYELAFKHDQLLSSLDYLDQTMKNILETWENVSLMEMQLKLSTYCPEDPEMVSTNLLELLIYGILDDRMEQFLKKDLTDKGIKKIGLSIESSHTNVQKLVVKQLSEVTNQILFQLIEISGMSLKKYKCLGLTELSVEKAIKSVNKFLMKCNEVQIVIEESLTKYKLFFKWLYGMMVKLNDENVSNDSALTEMSQQELNLLADYIYNLGENAEANNYKLDRVGQYFLDSDLEFPYEAHNQWWDLMKDNPCLEENILIVQPQKKLSLAQQFNAVKNDLIDIFAQKKSFFDKTFSLYNNVLVDGHNTTDLIHKVTMVDLPNHKLLVCCVDRGAYDFSFYELMAYEDGQEVMHRSTNVFYMSNKKKQTIHDVQFYSQDHLSVLTETMDASDNRNSLFLQLSTNGLRGLCSTDGLSTCKIGGDDDGSGAARGGGRRLEDYSCRIVENMLATSFAVSGTRKVAVLLSHSKHKVRLFEMEADEEEDEEDDSTMDVTQDSSFAD</sequence>
<dbReference type="PANTHER" id="PTHR13260:SF0">
    <property type="entry name" value="ANAPHASE-PROMOTING COMPLEX SUBUNIT 4"/>
    <property type="match status" value="1"/>
</dbReference>
<accession>A0A8B8GHV2</accession>
<gene>
    <name evidence="10" type="primary">LOC112691902</name>
</gene>
<keyword evidence="4" id="KW-0833">Ubl conjugation pathway</keyword>
<feature type="compositionally biased region" description="Acidic residues" evidence="6">
    <location>
        <begin position="705"/>
        <end position="718"/>
    </location>
</feature>
<feature type="domain" description="Anaphase-promoting complex subunit 4 long" evidence="8">
    <location>
        <begin position="220"/>
        <end position="414"/>
    </location>
</feature>
<dbReference type="RefSeq" id="XP_025422122.1">
    <property type="nucleotide sequence ID" value="XM_025566337.1"/>
</dbReference>
<evidence type="ECO:0000256" key="6">
    <source>
        <dbReference type="SAM" id="MobiDB-lite"/>
    </source>
</evidence>
<proteinExistence type="predicted"/>
<dbReference type="Pfam" id="PF12896">
    <property type="entry name" value="ANAPC4"/>
    <property type="match status" value="1"/>
</dbReference>
<reference evidence="10" key="1">
    <citation type="submission" date="2025-08" db="UniProtKB">
        <authorList>
            <consortium name="RefSeq"/>
        </authorList>
    </citation>
    <scope>IDENTIFICATION</scope>
    <source>
        <tissue evidence="10">Whole body</tissue>
    </source>
</reference>
<name>A0A8B8GHV2_9HEMI</name>
<dbReference type="GO" id="GO:0051301">
    <property type="term" value="P:cell division"/>
    <property type="evidence" value="ECO:0007669"/>
    <property type="project" value="UniProtKB-KW"/>
</dbReference>
<evidence type="ECO:0000256" key="4">
    <source>
        <dbReference type="ARBA" id="ARBA00022786"/>
    </source>
</evidence>
<dbReference type="OrthoDB" id="2110451at2759"/>
<dbReference type="Proteomes" id="UP000694846">
    <property type="component" value="Unplaced"/>
</dbReference>
<dbReference type="GO" id="GO:0034399">
    <property type="term" value="C:nuclear periphery"/>
    <property type="evidence" value="ECO:0007669"/>
    <property type="project" value="TreeGrafter"/>
</dbReference>
<evidence type="ECO:0000313" key="10">
    <source>
        <dbReference type="RefSeq" id="XP_025422122.1"/>
    </source>
</evidence>
<dbReference type="CTD" id="31835"/>
<keyword evidence="3" id="KW-0498">Mitosis</keyword>
<evidence type="ECO:0000256" key="5">
    <source>
        <dbReference type="ARBA" id="ARBA00023306"/>
    </source>
</evidence>
<dbReference type="InterPro" id="IPR024789">
    <property type="entry name" value="APC4"/>
</dbReference>